<keyword evidence="1" id="KW-1133">Transmembrane helix</keyword>
<keyword evidence="1" id="KW-0812">Transmembrane</keyword>
<evidence type="ECO:0000313" key="2">
    <source>
        <dbReference type="EMBL" id="RPA96939.1"/>
    </source>
</evidence>
<proteinExistence type="predicted"/>
<dbReference type="EMBL" id="ML120409">
    <property type="protein sequence ID" value="RPA96939.1"/>
    <property type="molecule type" value="Genomic_DNA"/>
</dbReference>
<accession>A0A3N4JF95</accession>
<gene>
    <name evidence="2" type="ORF">L873DRAFT_1810421</name>
</gene>
<name>A0A3N4JF95_9PEZI</name>
<organism evidence="2 3">
    <name type="scientific">Choiromyces venosus 120613-1</name>
    <dbReference type="NCBI Taxonomy" id="1336337"/>
    <lineage>
        <taxon>Eukaryota</taxon>
        <taxon>Fungi</taxon>
        <taxon>Dikarya</taxon>
        <taxon>Ascomycota</taxon>
        <taxon>Pezizomycotina</taxon>
        <taxon>Pezizomycetes</taxon>
        <taxon>Pezizales</taxon>
        <taxon>Tuberaceae</taxon>
        <taxon>Choiromyces</taxon>
    </lineage>
</organism>
<keyword evidence="1" id="KW-0472">Membrane</keyword>
<dbReference type="Proteomes" id="UP000276215">
    <property type="component" value="Unassembled WGS sequence"/>
</dbReference>
<evidence type="ECO:0000313" key="3">
    <source>
        <dbReference type="Proteomes" id="UP000276215"/>
    </source>
</evidence>
<reference evidence="2 3" key="1">
    <citation type="journal article" date="2018" name="Nat. Ecol. Evol.">
        <title>Pezizomycetes genomes reveal the molecular basis of ectomycorrhizal truffle lifestyle.</title>
        <authorList>
            <person name="Murat C."/>
            <person name="Payen T."/>
            <person name="Noel B."/>
            <person name="Kuo A."/>
            <person name="Morin E."/>
            <person name="Chen J."/>
            <person name="Kohler A."/>
            <person name="Krizsan K."/>
            <person name="Balestrini R."/>
            <person name="Da Silva C."/>
            <person name="Montanini B."/>
            <person name="Hainaut M."/>
            <person name="Levati E."/>
            <person name="Barry K.W."/>
            <person name="Belfiori B."/>
            <person name="Cichocki N."/>
            <person name="Clum A."/>
            <person name="Dockter R.B."/>
            <person name="Fauchery L."/>
            <person name="Guy J."/>
            <person name="Iotti M."/>
            <person name="Le Tacon F."/>
            <person name="Lindquist E.A."/>
            <person name="Lipzen A."/>
            <person name="Malagnac F."/>
            <person name="Mello A."/>
            <person name="Molinier V."/>
            <person name="Miyauchi S."/>
            <person name="Poulain J."/>
            <person name="Riccioni C."/>
            <person name="Rubini A."/>
            <person name="Sitrit Y."/>
            <person name="Splivallo R."/>
            <person name="Traeger S."/>
            <person name="Wang M."/>
            <person name="Zifcakova L."/>
            <person name="Wipf D."/>
            <person name="Zambonelli A."/>
            <person name="Paolocci F."/>
            <person name="Nowrousian M."/>
            <person name="Ottonello S."/>
            <person name="Baldrian P."/>
            <person name="Spatafora J.W."/>
            <person name="Henrissat B."/>
            <person name="Nagy L.G."/>
            <person name="Aury J.M."/>
            <person name="Wincker P."/>
            <person name="Grigoriev I.V."/>
            <person name="Bonfante P."/>
            <person name="Martin F.M."/>
        </authorList>
    </citation>
    <scope>NUCLEOTIDE SEQUENCE [LARGE SCALE GENOMIC DNA]</scope>
    <source>
        <strain evidence="2 3">120613-1</strain>
    </source>
</reference>
<dbReference type="AlphaFoldDB" id="A0A3N4JF95"/>
<feature type="transmembrane region" description="Helical" evidence="1">
    <location>
        <begin position="30"/>
        <end position="50"/>
    </location>
</feature>
<protein>
    <submittedName>
        <fullName evidence="2">Uncharacterized protein</fullName>
    </submittedName>
</protein>
<keyword evidence="3" id="KW-1185">Reference proteome</keyword>
<evidence type="ECO:0000256" key="1">
    <source>
        <dbReference type="SAM" id="Phobius"/>
    </source>
</evidence>
<sequence>MNPQRIIWLDTGLCLINEAKRKAPKHSRLYWYYPAVSTLFSYGKLIYLATEKQTFVATGLSSLKLLS</sequence>